<dbReference type="Proteomes" id="UP000188937">
    <property type="component" value="Chromosome"/>
</dbReference>
<proteinExistence type="predicted"/>
<sequence>MSENKPDNNRPVDPVSRLRSALDRIAFALELRQKEERERVPDPVPAAKETGPEVEKAIATLDALMVDVKNVLEGLSSVHPEGEPAETIEEFSSSEPSYSERDPVPGEQDSYEGWRDLPERDGSHHGGGY</sequence>
<gene>
    <name evidence="2" type="ORF">A0U92_08620</name>
</gene>
<accession>A0A1U9KGB4</accession>
<evidence type="ECO:0000313" key="2">
    <source>
        <dbReference type="EMBL" id="AQS84830.1"/>
    </source>
</evidence>
<dbReference type="OrthoDB" id="9963991at2"/>
<name>A0A1U9KGB4_ACEAC</name>
<dbReference type="RefSeq" id="WP_077812875.1">
    <property type="nucleotide sequence ID" value="NZ_CP014692.1"/>
</dbReference>
<feature type="compositionally biased region" description="Basic and acidic residues" evidence="1">
    <location>
        <begin position="112"/>
        <end position="129"/>
    </location>
</feature>
<protein>
    <submittedName>
        <fullName evidence="2">Uncharacterized protein</fullName>
    </submittedName>
</protein>
<feature type="region of interest" description="Disordered" evidence="1">
    <location>
        <begin position="77"/>
        <end position="129"/>
    </location>
</feature>
<dbReference type="AlphaFoldDB" id="A0A1U9KGB4"/>
<organism evidence="2 3">
    <name type="scientific">Acetobacter aceti</name>
    <dbReference type="NCBI Taxonomy" id="435"/>
    <lineage>
        <taxon>Bacteria</taxon>
        <taxon>Pseudomonadati</taxon>
        <taxon>Pseudomonadota</taxon>
        <taxon>Alphaproteobacteria</taxon>
        <taxon>Acetobacterales</taxon>
        <taxon>Acetobacteraceae</taxon>
        <taxon>Acetobacter</taxon>
        <taxon>Acetobacter subgen. Acetobacter</taxon>
    </lineage>
</organism>
<feature type="region of interest" description="Disordered" evidence="1">
    <location>
        <begin position="34"/>
        <end position="53"/>
    </location>
</feature>
<keyword evidence="3" id="KW-1185">Reference proteome</keyword>
<dbReference type="KEGG" id="aace:A0U92_08620"/>
<evidence type="ECO:0000256" key="1">
    <source>
        <dbReference type="SAM" id="MobiDB-lite"/>
    </source>
</evidence>
<reference evidence="2 3" key="1">
    <citation type="submission" date="2016-03" db="EMBL/GenBank/DDBJ databases">
        <title>Acetic acid bacteria sequencing.</title>
        <authorList>
            <person name="Brandt J."/>
            <person name="Jakob F."/>
            <person name="Vogel R.F."/>
        </authorList>
    </citation>
    <scope>NUCLEOTIDE SEQUENCE [LARGE SCALE GENOMIC DNA]</scope>
    <source>
        <strain evidence="2 3">TMW2.1153</strain>
    </source>
</reference>
<evidence type="ECO:0000313" key="3">
    <source>
        <dbReference type="Proteomes" id="UP000188937"/>
    </source>
</evidence>
<dbReference type="EMBL" id="CP014692">
    <property type="protein sequence ID" value="AQS84830.1"/>
    <property type="molecule type" value="Genomic_DNA"/>
</dbReference>
<dbReference type="STRING" id="435.A0U92_08620"/>